<dbReference type="AlphaFoldDB" id="A0A0J7IZZ4"/>
<feature type="chain" id="PRO_5005289229" description="GLPGLI family protein" evidence="1">
    <location>
        <begin position="22"/>
        <end position="290"/>
    </location>
</feature>
<evidence type="ECO:0000313" key="3">
    <source>
        <dbReference type="Proteomes" id="UP000035900"/>
    </source>
</evidence>
<dbReference type="PATRIC" id="fig|1304281.5.peg.1526"/>
<organism evidence="2 3">
    <name type="scientific">Chryseobacterium koreense CCUG 49689</name>
    <dbReference type="NCBI Taxonomy" id="1304281"/>
    <lineage>
        <taxon>Bacteria</taxon>
        <taxon>Pseudomonadati</taxon>
        <taxon>Bacteroidota</taxon>
        <taxon>Flavobacteriia</taxon>
        <taxon>Flavobacteriales</taxon>
        <taxon>Weeksellaceae</taxon>
        <taxon>Chryseobacterium group</taxon>
        <taxon>Chryseobacterium</taxon>
    </lineage>
</organism>
<name>A0A0J7IZZ4_9FLAO</name>
<dbReference type="Proteomes" id="UP000035900">
    <property type="component" value="Unassembled WGS sequence"/>
</dbReference>
<dbReference type="OrthoDB" id="1440774at2"/>
<evidence type="ECO:0000256" key="1">
    <source>
        <dbReference type="SAM" id="SignalP"/>
    </source>
</evidence>
<dbReference type="Pfam" id="PF09697">
    <property type="entry name" value="Porph_ging"/>
    <property type="match status" value="1"/>
</dbReference>
<protein>
    <recommendedName>
        <fullName evidence="4">GLPGLI family protein</fullName>
    </recommendedName>
</protein>
<evidence type="ECO:0008006" key="4">
    <source>
        <dbReference type="Google" id="ProtNLM"/>
    </source>
</evidence>
<feature type="signal peptide" evidence="1">
    <location>
        <begin position="1"/>
        <end position="21"/>
    </location>
</feature>
<evidence type="ECO:0000313" key="2">
    <source>
        <dbReference type="EMBL" id="KMQ71384.1"/>
    </source>
</evidence>
<dbReference type="NCBIfam" id="TIGR01200">
    <property type="entry name" value="GLPGLI"/>
    <property type="match status" value="1"/>
</dbReference>
<accession>A0A0J7IZZ4</accession>
<dbReference type="EMBL" id="LFNG01000008">
    <property type="protein sequence ID" value="KMQ71384.1"/>
    <property type="molecule type" value="Genomic_DNA"/>
</dbReference>
<proteinExistence type="predicted"/>
<gene>
    <name evidence="2" type="ORF">ACM44_07120</name>
</gene>
<reference evidence="2 3" key="1">
    <citation type="journal article" date="2004" name="Int. J. Syst. Evol. Microbiol.">
        <title>Kaistella koreensis gen. nov., sp. nov., a novel member of the Chryseobacterium-Bergeyella-Riemerella branch.</title>
        <authorList>
            <person name="Kim M.K."/>
            <person name="Im W.T."/>
            <person name="Shin Y.K."/>
            <person name="Lim J.H."/>
            <person name="Kim S.H."/>
            <person name="Lee B.C."/>
            <person name="Park M.Y."/>
            <person name="Lee K.Y."/>
            <person name="Lee S.T."/>
        </authorList>
    </citation>
    <scope>NUCLEOTIDE SEQUENCE [LARGE SCALE GENOMIC DNA]</scope>
    <source>
        <strain evidence="2 3">CCUG 49689</strain>
    </source>
</reference>
<keyword evidence="1" id="KW-0732">Signal</keyword>
<comment type="caution">
    <text evidence="2">The sequence shown here is derived from an EMBL/GenBank/DDBJ whole genome shotgun (WGS) entry which is preliminary data.</text>
</comment>
<dbReference type="InterPro" id="IPR005901">
    <property type="entry name" value="GLPGLI"/>
</dbReference>
<sequence length="290" mass="33699">MKKLSLLLILFSALFSAQSSRMIYQYTFRPDSTKVDSLKTEWMYLDIQKDGSKYYSKNTFESDSIINESIKKQMAAGMKNISVSRQNKGGEINYEVEKTYQEYKTYLTSRIGNDSYKVLEDRKIDWKITPEKKKIGEFNAQKATVNFAGRNWTAWFTNEVPVLDGPYKFSGLPGLIVEVYDDSGSHKMELKGIKKLVAQKAEELNTQGKDIPFVKKKPLEVNRQQYIKQLKQYQNDPVQGMREIMNQPNSKIKVNINGQEFTDPKEVLRALEQNAREEMKKNNNWIELKP</sequence>
<keyword evidence="3" id="KW-1185">Reference proteome</keyword>
<dbReference type="STRING" id="1304281.ACM44_07120"/>
<dbReference type="RefSeq" id="WP_048499345.1">
    <property type="nucleotide sequence ID" value="NZ_LFNG01000008.1"/>
</dbReference>